<feature type="compositionally biased region" description="Low complexity" evidence="1">
    <location>
        <begin position="97"/>
        <end position="111"/>
    </location>
</feature>
<dbReference type="OrthoDB" id="1733086at2759"/>
<feature type="compositionally biased region" description="Basic and acidic residues" evidence="1">
    <location>
        <begin position="223"/>
        <end position="256"/>
    </location>
</feature>
<sequence>MGMPFVSGRKAQTKPVMAVIHAAKKRKIPNLSEQSRDKKDWAMAKVNSRFTATVMLCPADLVSSGNISLGTVHPSGPQDHPNAATNRHTTATTAMENPLESSPVSGSFSPSITATDLEGRHEDGQHQLRPVPPLKDVPEGVLNRDGQLTGLHHVLELGFDMAGPSDLLQNPSSLFGETLFEETIGGLREEEPADGHQRRRHGGEAQGEPPPPRIDPLGAVVDHVGREDPRGRRQLEHHVEPSPEVGRRHLGEIEGHRLRRRRRGRRRN</sequence>
<feature type="compositionally biased region" description="Basic and acidic residues" evidence="1">
    <location>
        <begin position="117"/>
        <end position="126"/>
    </location>
</feature>
<feature type="compositionally biased region" description="Basic residues" evidence="1">
    <location>
        <begin position="257"/>
        <end position="268"/>
    </location>
</feature>
<dbReference type="AlphaFoldDB" id="A0A7I8KKQ0"/>
<proteinExistence type="predicted"/>
<organism evidence="2 3">
    <name type="scientific">Spirodela intermedia</name>
    <name type="common">Intermediate duckweed</name>
    <dbReference type="NCBI Taxonomy" id="51605"/>
    <lineage>
        <taxon>Eukaryota</taxon>
        <taxon>Viridiplantae</taxon>
        <taxon>Streptophyta</taxon>
        <taxon>Embryophyta</taxon>
        <taxon>Tracheophyta</taxon>
        <taxon>Spermatophyta</taxon>
        <taxon>Magnoliopsida</taxon>
        <taxon>Liliopsida</taxon>
        <taxon>Araceae</taxon>
        <taxon>Lemnoideae</taxon>
        <taxon>Spirodela</taxon>
    </lineage>
</organism>
<feature type="region of interest" description="Disordered" evidence="1">
    <location>
        <begin position="97"/>
        <end position="139"/>
    </location>
</feature>
<accession>A0A7I8KKQ0</accession>
<dbReference type="EMBL" id="LR746269">
    <property type="protein sequence ID" value="CAA7398022.1"/>
    <property type="molecule type" value="Genomic_DNA"/>
</dbReference>
<evidence type="ECO:0000313" key="3">
    <source>
        <dbReference type="Proteomes" id="UP000663760"/>
    </source>
</evidence>
<feature type="region of interest" description="Disordered" evidence="1">
    <location>
        <begin position="189"/>
        <end position="268"/>
    </location>
</feature>
<evidence type="ECO:0000256" key="1">
    <source>
        <dbReference type="SAM" id="MobiDB-lite"/>
    </source>
</evidence>
<gene>
    <name evidence="2" type="ORF">SI8410_06008687</name>
</gene>
<evidence type="ECO:0000313" key="2">
    <source>
        <dbReference type="EMBL" id="CAA7398022.1"/>
    </source>
</evidence>
<keyword evidence="3" id="KW-1185">Reference proteome</keyword>
<protein>
    <submittedName>
        <fullName evidence="2">Uncharacterized protein</fullName>
    </submittedName>
</protein>
<dbReference type="Proteomes" id="UP000663760">
    <property type="component" value="Chromosome 6"/>
</dbReference>
<reference evidence="2" key="1">
    <citation type="submission" date="2020-02" db="EMBL/GenBank/DDBJ databases">
        <authorList>
            <person name="Scholz U."/>
            <person name="Mascher M."/>
            <person name="Fiebig A."/>
        </authorList>
    </citation>
    <scope>NUCLEOTIDE SEQUENCE</scope>
</reference>
<name>A0A7I8KKQ0_SPIIN</name>